<feature type="non-terminal residue" evidence="1">
    <location>
        <position position="114"/>
    </location>
</feature>
<evidence type="ECO:0000313" key="2">
    <source>
        <dbReference type="Proteomes" id="UP001469553"/>
    </source>
</evidence>
<dbReference type="Proteomes" id="UP001469553">
    <property type="component" value="Unassembled WGS sequence"/>
</dbReference>
<comment type="caution">
    <text evidence="1">The sequence shown here is derived from an EMBL/GenBank/DDBJ whole genome shotgun (WGS) entry which is preliminary data.</text>
</comment>
<protein>
    <submittedName>
        <fullName evidence="1">Uncharacterized protein</fullName>
    </submittedName>
</protein>
<feature type="non-terminal residue" evidence="1">
    <location>
        <position position="1"/>
    </location>
</feature>
<reference evidence="1 2" key="1">
    <citation type="submission" date="2021-06" db="EMBL/GenBank/DDBJ databases">
        <authorList>
            <person name="Palmer J.M."/>
        </authorList>
    </citation>
    <scope>NUCLEOTIDE SEQUENCE [LARGE SCALE GENOMIC DNA]</scope>
    <source>
        <strain evidence="1 2">AS_MEX2019</strain>
        <tissue evidence="1">Muscle</tissue>
    </source>
</reference>
<evidence type="ECO:0000313" key="1">
    <source>
        <dbReference type="EMBL" id="MEQ2285640.1"/>
    </source>
</evidence>
<accession>A0ABV0XW24</accession>
<dbReference type="EMBL" id="JAHRIP010014125">
    <property type="protein sequence ID" value="MEQ2285640.1"/>
    <property type="molecule type" value="Genomic_DNA"/>
</dbReference>
<sequence length="114" mass="12240">EVNQRSGCLLRKPSDQSHQPTLHSRLLNLHEVLLCHPQLNFTGHFVSYQTAGGAAAPFRGEHKQSEGFAGSCGPAAVLLAECLAGSSAHWSVLQHQPLQAAESLLLLVKLHSSL</sequence>
<name>A0ABV0XW24_9TELE</name>
<gene>
    <name evidence="1" type="ORF">AMECASPLE_033987</name>
</gene>
<organism evidence="1 2">
    <name type="scientific">Ameca splendens</name>
    <dbReference type="NCBI Taxonomy" id="208324"/>
    <lineage>
        <taxon>Eukaryota</taxon>
        <taxon>Metazoa</taxon>
        <taxon>Chordata</taxon>
        <taxon>Craniata</taxon>
        <taxon>Vertebrata</taxon>
        <taxon>Euteleostomi</taxon>
        <taxon>Actinopterygii</taxon>
        <taxon>Neopterygii</taxon>
        <taxon>Teleostei</taxon>
        <taxon>Neoteleostei</taxon>
        <taxon>Acanthomorphata</taxon>
        <taxon>Ovalentaria</taxon>
        <taxon>Atherinomorphae</taxon>
        <taxon>Cyprinodontiformes</taxon>
        <taxon>Goodeidae</taxon>
        <taxon>Ameca</taxon>
    </lineage>
</organism>
<keyword evidence="2" id="KW-1185">Reference proteome</keyword>
<proteinExistence type="predicted"/>